<dbReference type="Pfam" id="PF13439">
    <property type="entry name" value="Glyco_transf_4"/>
    <property type="match status" value="1"/>
</dbReference>
<dbReference type="CDD" id="cd03808">
    <property type="entry name" value="GT4_CapM-like"/>
    <property type="match status" value="1"/>
</dbReference>
<dbReference type="EMBL" id="MFEI01000034">
    <property type="protein sequence ID" value="OGE80364.1"/>
    <property type="molecule type" value="Genomic_DNA"/>
</dbReference>
<dbReference type="InterPro" id="IPR028098">
    <property type="entry name" value="Glyco_trans_4-like_N"/>
</dbReference>
<accession>A0A1F5NS28</accession>
<proteinExistence type="predicted"/>
<evidence type="ECO:0000313" key="4">
    <source>
        <dbReference type="Proteomes" id="UP000177912"/>
    </source>
</evidence>
<evidence type="ECO:0000259" key="2">
    <source>
        <dbReference type="Pfam" id="PF13439"/>
    </source>
</evidence>
<dbReference type="Pfam" id="PF00534">
    <property type="entry name" value="Glycos_transf_1"/>
    <property type="match status" value="1"/>
</dbReference>
<protein>
    <recommendedName>
        <fullName evidence="5">Glycosyltransferase subfamily 4-like N-terminal domain-containing protein</fullName>
    </recommendedName>
</protein>
<dbReference type="Proteomes" id="UP000177912">
    <property type="component" value="Unassembled WGS sequence"/>
</dbReference>
<gene>
    <name evidence="3" type="ORF">A2826_02820</name>
</gene>
<name>A0A1F5NS28_9BACT</name>
<evidence type="ECO:0000313" key="3">
    <source>
        <dbReference type="EMBL" id="OGE80364.1"/>
    </source>
</evidence>
<dbReference type="AlphaFoldDB" id="A0A1F5NS28"/>
<dbReference type="Gene3D" id="3.40.50.2000">
    <property type="entry name" value="Glycogen Phosphorylase B"/>
    <property type="match status" value="2"/>
</dbReference>
<reference evidence="3 4" key="1">
    <citation type="journal article" date="2016" name="Nat. Commun.">
        <title>Thousands of microbial genomes shed light on interconnected biogeochemical processes in an aquifer system.</title>
        <authorList>
            <person name="Anantharaman K."/>
            <person name="Brown C.T."/>
            <person name="Hug L.A."/>
            <person name="Sharon I."/>
            <person name="Castelle C.J."/>
            <person name="Probst A.J."/>
            <person name="Thomas B.C."/>
            <person name="Singh A."/>
            <person name="Wilkins M.J."/>
            <person name="Karaoz U."/>
            <person name="Brodie E.L."/>
            <person name="Williams K.H."/>
            <person name="Hubbard S.S."/>
            <person name="Banfield J.F."/>
        </authorList>
    </citation>
    <scope>NUCLEOTIDE SEQUENCE [LARGE SCALE GENOMIC DNA]</scope>
</reference>
<sequence>MKHIGQTKKILFIVTQGNWGGAQKYVFDLSTNLGSTYNTVVASGVQNQDLKQKLEEKSVKFIPLHHLVRKIHPVKDFRAFFEIYRLIKSEKPDIVHLNSSKAGVLGSLAARLAGTQKIIFTMHGLVLNEPLGIRAWLLRYLGEKISSYFKDVIIAVSDHDKKSALKYGLKSANSIKVIPVGIDLASNQFFEREEAREQLNKYNSIIPESFLIGTIADFYETKGLKYLVQAASRLIKDHSNLEFVLIGRSGPQEKIITDLINKHGLEDKILLVKNLDSASKYLKAFDIFLLPSVKEGLPYTILEAMAAEVPIIATAVGGIPDALVHEQSALLVSPADPMAIGRAVQRLLAEPRFAQKLTHVAHKKVQDFSLEKMIKETEKCYS</sequence>
<evidence type="ECO:0000259" key="1">
    <source>
        <dbReference type="Pfam" id="PF00534"/>
    </source>
</evidence>
<dbReference type="GO" id="GO:0016757">
    <property type="term" value="F:glycosyltransferase activity"/>
    <property type="evidence" value="ECO:0007669"/>
    <property type="project" value="InterPro"/>
</dbReference>
<dbReference type="SUPFAM" id="SSF53756">
    <property type="entry name" value="UDP-Glycosyltransferase/glycogen phosphorylase"/>
    <property type="match status" value="1"/>
</dbReference>
<comment type="caution">
    <text evidence="3">The sequence shown here is derived from an EMBL/GenBank/DDBJ whole genome shotgun (WGS) entry which is preliminary data.</text>
</comment>
<organism evidence="3 4">
    <name type="scientific">Candidatus Doudnabacteria bacterium RIFCSPHIGHO2_01_FULL_43_23</name>
    <dbReference type="NCBI Taxonomy" id="1817822"/>
    <lineage>
        <taxon>Bacteria</taxon>
        <taxon>Candidatus Doudnaibacteriota</taxon>
    </lineage>
</organism>
<evidence type="ECO:0008006" key="5">
    <source>
        <dbReference type="Google" id="ProtNLM"/>
    </source>
</evidence>
<feature type="domain" description="Glycosyl transferase family 1" evidence="1">
    <location>
        <begin position="204"/>
        <end position="359"/>
    </location>
</feature>
<dbReference type="InterPro" id="IPR001296">
    <property type="entry name" value="Glyco_trans_1"/>
</dbReference>
<dbReference type="STRING" id="1817822.A2826_02820"/>
<dbReference type="PANTHER" id="PTHR12526">
    <property type="entry name" value="GLYCOSYLTRANSFERASE"/>
    <property type="match status" value="1"/>
</dbReference>
<feature type="domain" description="Glycosyltransferase subfamily 4-like N-terminal" evidence="2">
    <location>
        <begin position="19"/>
        <end position="185"/>
    </location>
</feature>